<evidence type="ECO:0000313" key="2">
    <source>
        <dbReference type="Proteomes" id="UP001152561"/>
    </source>
</evidence>
<sequence>MRESAVVFAAVAAALVLVEKGNFSDTLLDKGEKAGDDEVIGEMEGPSLVAAMTTAIVVEGGGELRVTLLGEGSEESENVAEEWWRTAKRRGYLVVVGLFRQRRKKKEGRMAFGWWFRVGVEME</sequence>
<gene>
    <name evidence="1" type="ORF">K7X08_020690</name>
</gene>
<proteinExistence type="predicted"/>
<dbReference type="AlphaFoldDB" id="A0A9Q1MTB3"/>
<reference evidence="2" key="1">
    <citation type="journal article" date="2023" name="Proc. Natl. Acad. Sci. U.S.A.">
        <title>Genomic and structural basis for evolution of tropane alkaloid biosynthesis.</title>
        <authorList>
            <person name="Wanga Y.-J."/>
            <person name="Taina T."/>
            <person name="Yua J.-Y."/>
            <person name="Lia J."/>
            <person name="Xua B."/>
            <person name="Chenc J."/>
            <person name="D'Auriad J.C."/>
            <person name="Huanga J.-P."/>
            <person name="Huanga S.-X."/>
        </authorList>
    </citation>
    <scope>NUCLEOTIDE SEQUENCE [LARGE SCALE GENOMIC DNA]</scope>
    <source>
        <strain evidence="2">cv. KIB-2019</strain>
    </source>
</reference>
<dbReference type="EMBL" id="JAJAGQ010000003">
    <property type="protein sequence ID" value="KAJ8567968.1"/>
    <property type="molecule type" value="Genomic_DNA"/>
</dbReference>
<name>A0A9Q1MTB3_9SOLA</name>
<accession>A0A9Q1MTB3</accession>
<keyword evidence="2" id="KW-1185">Reference proteome</keyword>
<protein>
    <submittedName>
        <fullName evidence="1">Uncharacterized protein</fullName>
    </submittedName>
</protein>
<evidence type="ECO:0000313" key="1">
    <source>
        <dbReference type="EMBL" id="KAJ8567968.1"/>
    </source>
</evidence>
<dbReference type="Proteomes" id="UP001152561">
    <property type="component" value="Unassembled WGS sequence"/>
</dbReference>
<comment type="caution">
    <text evidence="1">The sequence shown here is derived from an EMBL/GenBank/DDBJ whole genome shotgun (WGS) entry which is preliminary data.</text>
</comment>
<organism evidence="1 2">
    <name type="scientific">Anisodus acutangulus</name>
    <dbReference type="NCBI Taxonomy" id="402998"/>
    <lineage>
        <taxon>Eukaryota</taxon>
        <taxon>Viridiplantae</taxon>
        <taxon>Streptophyta</taxon>
        <taxon>Embryophyta</taxon>
        <taxon>Tracheophyta</taxon>
        <taxon>Spermatophyta</taxon>
        <taxon>Magnoliopsida</taxon>
        <taxon>eudicotyledons</taxon>
        <taxon>Gunneridae</taxon>
        <taxon>Pentapetalae</taxon>
        <taxon>asterids</taxon>
        <taxon>lamiids</taxon>
        <taxon>Solanales</taxon>
        <taxon>Solanaceae</taxon>
        <taxon>Solanoideae</taxon>
        <taxon>Hyoscyameae</taxon>
        <taxon>Anisodus</taxon>
    </lineage>
</organism>